<dbReference type="Proteomes" id="UP000193944">
    <property type="component" value="Unassembled WGS sequence"/>
</dbReference>
<evidence type="ECO:0000256" key="4">
    <source>
        <dbReference type="SAM" id="MobiDB-lite"/>
    </source>
</evidence>
<proteinExistence type="inferred from homology"/>
<dbReference type="GO" id="GO:0006887">
    <property type="term" value="P:exocytosis"/>
    <property type="evidence" value="ECO:0007669"/>
    <property type="project" value="UniProtKB-KW"/>
</dbReference>
<feature type="compositionally biased region" description="Polar residues" evidence="4">
    <location>
        <begin position="751"/>
        <end position="760"/>
    </location>
</feature>
<feature type="compositionally biased region" description="Basic and acidic residues" evidence="4">
    <location>
        <begin position="693"/>
        <end position="706"/>
    </location>
</feature>
<keyword evidence="3" id="KW-0268">Exocytosis</keyword>
<dbReference type="GO" id="GO:0000145">
    <property type="term" value="C:exocyst"/>
    <property type="evidence" value="ECO:0007669"/>
    <property type="project" value="InterPro"/>
</dbReference>
<evidence type="ECO:0000256" key="2">
    <source>
        <dbReference type="ARBA" id="ARBA00022448"/>
    </source>
</evidence>
<protein>
    <recommendedName>
        <fullName evidence="5">Exocyst complex component EXOC2/Sec5 N-terminal domain-containing protein</fullName>
    </recommendedName>
</protein>
<reference evidence="6 7" key="1">
    <citation type="submission" date="2016-08" db="EMBL/GenBank/DDBJ databases">
        <title>A Parts List for Fungal Cellulosomes Revealed by Comparative Genomics.</title>
        <authorList>
            <consortium name="DOE Joint Genome Institute"/>
            <person name="Haitjema C.H."/>
            <person name="Gilmore S.P."/>
            <person name="Henske J.K."/>
            <person name="Solomon K.V."/>
            <person name="De Groot R."/>
            <person name="Kuo A."/>
            <person name="Mondo S.J."/>
            <person name="Salamov A.A."/>
            <person name="Labutti K."/>
            <person name="Zhao Z."/>
            <person name="Chiniquy J."/>
            <person name="Barry K."/>
            <person name="Brewer H.M."/>
            <person name="Purvine S.O."/>
            <person name="Wright A.T."/>
            <person name="Boxma B."/>
            <person name="Van Alen T."/>
            <person name="Hackstein J.H."/>
            <person name="Baker S.E."/>
            <person name="Grigoriev I.V."/>
            <person name="O'Malley M.A."/>
        </authorList>
    </citation>
    <scope>NUCLEOTIDE SEQUENCE [LARGE SCALE GENOMIC DNA]</scope>
    <source>
        <strain evidence="6 7">S4</strain>
    </source>
</reference>
<evidence type="ECO:0000313" key="6">
    <source>
        <dbReference type="EMBL" id="ORX85395.1"/>
    </source>
</evidence>
<keyword evidence="7" id="KW-1185">Reference proteome</keyword>
<keyword evidence="2" id="KW-0813">Transport</keyword>
<evidence type="ECO:0000256" key="1">
    <source>
        <dbReference type="ARBA" id="ARBA00010578"/>
    </source>
</evidence>
<dbReference type="Pfam" id="PF15469">
    <property type="entry name" value="Sec5"/>
    <property type="match status" value="2"/>
</dbReference>
<dbReference type="GO" id="GO:0006893">
    <property type="term" value="P:Golgi to plasma membrane transport"/>
    <property type="evidence" value="ECO:0007669"/>
    <property type="project" value="InterPro"/>
</dbReference>
<dbReference type="PANTHER" id="PTHR13043:SF1">
    <property type="entry name" value="EXOCYST COMPLEX COMPONENT 2"/>
    <property type="match status" value="1"/>
</dbReference>
<dbReference type="InterPro" id="IPR039481">
    <property type="entry name" value="EXOC2/Sec5_N_dom"/>
</dbReference>
<dbReference type="OrthoDB" id="26242at2759"/>
<dbReference type="STRING" id="1754192.A0A1Y1XI23"/>
<feature type="domain" description="Exocyst complex component EXOC2/Sec5 N-terminal" evidence="5">
    <location>
        <begin position="744"/>
        <end position="1315"/>
    </location>
</feature>
<gene>
    <name evidence="6" type="ORF">BCR32DRAFT_265669</name>
</gene>
<feature type="region of interest" description="Disordered" evidence="4">
    <location>
        <begin position="690"/>
        <end position="711"/>
    </location>
</feature>
<feature type="domain" description="Exocyst complex component EXOC2/Sec5 N-terminal" evidence="5">
    <location>
        <begin position="80"/>
        <end position="614"/>
    </location>
</feature>
<reference evidence="6 7" key="2">
    <citation type="submission" date="2016-08" db="EMBL/GenBank/DDBJ databases">
        <title>Pervasive Adenine N6-methylation of Active Genes in Fungi.</title>
        <authorList>
            <consortium name="DOE Joint Genome Institute"/>
            <person name="Mondo S.J."/>
            <person name="Dannebaum R.O."/>
            <person name="Kuo R.C."/>
            <person name="Labutti K."/>
            <person name="Haridas S."/>
            <person name="Kuo A."/>
            <person name="Salamov A."/>
            <person name="Ahrendt S.R."/>
            <person name="Lipzen A."/>
            <person name="Sullivan W."/>
            <person name="Andreopoulos W.B."/>
            <person name="Clum A."/>
            <person name="Lindquist E."/>
            <person name="Daum C."/>
            <person name="Ramamoorthy G.K."/>
            <person name="Gryganskyi A."/>
            <person name="Culley D."/>
            <person name="Magnuson J.K."/>
            <person name="James T.Y."/>
            <person name="O'Malley M.A."/>
            <person name="Stajich J.E."/>
            <person name="Spatafora J.W."/>
            <person name="Visel A."/>
            <person name="Grigoriev I.V."/>
        </authorList>
    </citation>
    <scope>NUCLEOTIDE SEQUENCE [LARGE SCALE GENOMIC DNA]</scope>
    <source>
        <strain evidence="6 7">S4</strain>
    </source>
</reference>
<feature type="region of interest" description="Disordered" evidence="4">
    <location>
        <begin position="548"/>
        <end position="582"/>
    </location>
</feature>
<dbReference type="InterPro" id="IPR029175">
    <property type="entry name" value="EXOC2/Sec5"/>
</dbReference>
<evidence type="ECO:0000259" key="5">
    <source>
        <dbReference type="Pfam" id="PF15469"/>
    </source>
</evidence>
<dbReference type="PANTHER" id="PTHR13043">
    <property type="entry name" value="EXOCYST COMPLEX COMPONENT SEC5"/>
    <property type="match status" value="1"/>
</dbReference>
<feature type="region of interest" description="Disordered" evidence="4">
    <location>
        <begin position="751"/>
        <end position="780"/>
    </location>
</feature>
<organism evidence="6 7">
    <name type="scientific">Anaeromyces robustus</name>
    <dbReference type="NCBI Taxonomy" id="1754192"/>
    <lineage>
        <taxon>Eukaryota</taxon>
        <taxon>Fungi</taxon>
        <taxon>Fungi incertae sedis</taxon>
        <taxon>Chytridiomycota</taxon>
        <taxon>Chytridiomycota incertae sedis</taxon>
        <taxon>Neocallimastigomycetes</taxon>
        <taxon>Neocallimastigales</taxon>
        <taxon>Neocallimastigaceae</taxon>
        <taxon>Anaeromyces</taxon>
    </lineage>
</organism>
<evidence type="ECO:0000313" key="7">
    <source>
        <dbReference type="Proteomes" id="UP000193944"/>
    </source>
</evidence>
<sequence>MESDSESNLALDNKETFTDFNEETILYFYGLDSLAPTEWIDAESEVSILLNNFNAFGSESTEDSSTTDVQNQIVIRDDADPLGIKESILQNKSQKRKTLAHANQNMIQPELSISKKEFDPVIFLKEVHRGTSYRDLESGSENLRHLVEQRTEILKNLVKNYFEQFVNSKSTVDSFYLDIQEQKKSNPSDRGTKQFNTKLESVIDMAKNLYGPILDRRNKAEKIRITLNILERWKFFFDLPRKLQECLRLRKIDNAVKNYKKGKYLIQSFTDVSDSSSQIPRSSRIPEGQQKVFDEVWSEVNITVKQIHEYLYEQLSDPSVPMKIQEKNIFNLVSLDSKGDPVSFYLNQQFQWNLRHLSSIFTEHVGHMKDIRKELHGSDGKFNFSQSQSDLRSVSVEKLLEILNVDEKPPTHLYQKMDIKRLQRDLIHLNSKIDSYETYIGNEYDCQIWVKMTKVIKTLSSVLMKFLPDYWKLCMHYIEGRYDQDSFSKKRKNETKEENDRAEKCQIIIKQMIELYSILISKILFLDKPLEDLSNKTRTIFNEIYVDSDDDDSSSENSSKKNRFEEEEEEEEEDNEFTLESQNSLEGKREIIVIPLKKQQNELIESTPTNKNINNTIRRRKRAGVIGLNIKSDKDKDDNKENNLAIDTSTTKSILYNPISHIDTIGNAAFAEADKEKGITLKIDEVNDESNDISDKETDNRMKNENEENNENLEIETNLKPNYYNLNTEEKQDFSIFSSPIKLTSMNENYSEQNENTSYHQYEEEQEKTEKNENVESSNDNNDTLFSVNFKKQMIPIECSLFVNSHPLIICYFINIILKNVSNTYNKIKALKYNKEDVILAPLHDLINDLKLRAVELISRNTIEETKTFFKYENWIMDDDIYINLRLKNNDNENTPIPTSAVSTKPPSVISSNTTNNYEKSSTTLYIKLFYNFLKFIIRTLNVITKLHTSQELSILPNDTSHKITKKTNSIYTIKSLKSNNDFLKLEDNIELHEKLMKLIETCVLKSNFALLDSLHFLSVASETEIKQIIEKEELKNPLIGASNIKLNDTNSSIVNFGNIEVLNESINSELNNVNISSATTMVDHHKKPKKKFDIKNNDIKTLVIMSNILAFNDIIFPKIQDFYETSFKCLSEQKVNELYESAHFLNGQLFEKYLKKKLIKIRVIVRNGILYSGFDWYYITVPHEVSPYITKLIIEIVKIHSQITDISRKLQDMMISEIFLNLVQDLLEAFREIDHYSVAGMLQATLETEVIHQTLSEYEKEKTSEILKQIYQRVEKNVILDENASSDVMTKMLNDVKNKLAIYQEQMALITSCFTNKNSNSTAKNKLNKI</sequence>
<name>A0A1Y1XI23_9FUNG</name>
<dbReference type="EMBL" id="MCFG01000036">
    <property type="protein sequence ID" value="ORX85395.1"/>
    <property type="molecule type" value="Genomic_DNA"/>
</dbReference>
<comment type="caution">
    <text evidence="6">The sequence shown here is derived from an EMBL/GenBank/DDBJ whole genome shotgun (WGS) entry which is preliminary data.</text>
</comment>
<accession>A0A1Y1XI23</accession>
<feature type="compositionally biased region" description="Acidic residues" evidence="4">
    <location>
        <begin position="565"/>
        <end position="577"/>
    </location>
</feature>
<evidence type="ECO:0000256" key="3">
    <source>
        <dbReference type="ARBA" id="ARBA00022483"/>
    </source>
</evidence>
<comment type="similarity">
    <text evidence="1">Belongs to the SEC5 family.</text>
</comment>